<dbReference type="EMBL" id="BGPR01002090">
    <property type="protein sequence ID" value="GBM67580.1"/>
    <property type="molecule type" value="Genomic_DNA"/>
</dbReference>
<evidence type="ECO:0000313" key="2">
    <source>
        <dbReference type="Proteomes" id="UP000499080"/>
    </source>
</evidence>
<dbReference type="Proteomes" id="UP000499080">
    <property type="component" value="Unassembled WGS sequence"/>
</dbReference>
<comment type="caution">
    <text evidence="1">The sequence shown here is derived from an EMBL/GenBank/DDBJ whole genome shotgun (WGS) entry which is preliminary data.</text>
</comment>
<organism evidence="1 2">
    <name type="scientific">Araneus ventricosus</name>
    <name type="common">Orbweaver spider</name>
    <name type="synonym">Epeira ventricosa</name>
    <dbReference type="NCBI Taxonomy" id="182803"/>
    <lineage>
        <taxon>Eukaryota</taxon>
        <taxon>Metazoa</taxon>
        <taxon>Ecdysozoa</taxon>
        <taxon>Arthropoda</taxon>
        <taxon>Chelicerata</taxon>
        <taxon>Arachnida</taxon>
        <taxon>Araneae</taxon>
        <taxon>Araneomorphae</taxon>
        <taxon>Entelegynae</taxon>
        <taxon>Araneoidea</taxon>
        <taxon>Araneidae</taxon>
        <taxon>Araneus</taxon>
    </lineage>
</organism>
<keyword evidence="2" id="KW-1185">Reference proteome</keyword>
<name>A0A4Y2HQN9_ARAVE</name>
<dbReference type="AlphaFoldDB" id="A0A4Y2HQN9"/>
<sequence length="86" mass="9797">MFPLCRTCVETIQQATCQHNDEEQSQTGTWISEGLKVAKQKGYQIVEVKDIFLPTSEFAAMEWCYEDNFVSQDTSTNIFIAAFTTC</sequence>
<protein>
    <submittedName>
        <fullName evidence="1">Uncharacterized protein</fullName>
    </submittedName>
</protein>
<gene>
    <name evidence="1" type="ORF">AVEN_73709_1</name>
</gene>
<reference evidence="1 2" key="1">
    <citation type="journal article" date="2019" name="Sci. Rep.">
        <title>Orb-weaving spider Araneus ventricosus genome elucidates the spidroin gene catalogue.</title>
        <authorList>
            <person name="Kono N."/>
            <person name="Nakamura H."/>
            <person name="Ohtoshi R."/>
            <person name="Moran D.A.P."/>
            <person name="Shinohara A."/>
            <person name="Yoshida Y."/>
            <person name="Fujiwara M."/>
            <person name="Mori M."/>
            <person name="Tomita M."/>
            <person name="Arakawa K."/>
        </authorList>
    </citation>
    <scope>NUCLEOTIDE SEQUENCE [LARGE SCALE GENOMIC DNA]</scope>
</reference>
<evidence type="ECO:0000313" key="1">
    <source>
        <dbReference type="EMBL" id="GBM67580.1"/>
    </source>
</evidence>
<proteinExistence type="predicted"/>
<accession>A0A4Y2HQN9</accession>